<dbReference type="OrthoDB" id="163257at2759"/>
<dbReference type="InterPro" id="IPR002483">
    <property type="entry name" value="PWI_dom"/>
</dbReference>
<feature type="domain" description="PWI" evidence="3">
    <location>
        <begin position="27"/>
        <end position="125"/>
    </location>
</feature>
<feature type="compositionally biased region" description="Basic residues" evidence="2">
    <location>
        <begin position="242"/>
        <end position="292"/>
    </location>
</feature>
<feature type="compositionally biased region" description="Basic and acidic residues" evidence="2">
    <location>
        <begin position="546"/>
        <end position="562"/>
    </location>
</feature>
<feature type="compositionally biased region" description="Polar residues" evidence="2">
    <location>
        <begin position="391"/>
        <end position="403"/>
    </location>
</feature>
<feature type="compositionally biased region" description="Low complexity" evidence="2">
    <location>
        <begin position="309"/>
        <end position="320"/>
    </location>
</feature>
<feature type="compositionally biased region" description="Low complexity" evidence="2">
    <location>
        <begin position="529"/>
        <end position="545"/>
    </location>
</feature>
<accession>A0A9D4UG97</accession>
<feature type="compositionally biased region" description="Basic and acidic residues" evidence="2">
    <location>
        <begin position="612"/>
        <end position="628"/>
    </location>
</feature>
<dbReference type="GO" id="GO:0005681">
    <property type="term" value="C:spliceosomal complex"/>
    <property type="evidence" value="ECO:0007669"/>
    <property type="project" value="TreeGrafter"/>
</dbReference>
<dbReference type="InterPro" id="IPR052225">
    <property type="entry name" value="Ser/Arg_repetitive_matrix"/>
</dbReference>
<proteinExistence type="predicted"/>
<organism evidence="4 5">
    <name type="scientific">Adiantum capillus-veneris</name>
    <name type="common">Maidenhair fern</name>
    <dbReference type="NCBI Taxonomy" id="13818"/>
    <lineage>
        <taxon>Eukaryota</taxon>
        <taxon>Viridiplantae</taxon>
        <taxon>Streptophyta</taxon>
        <taxon>Embryophyta</taxon>
        <taxon>Tracheophyta</taxon>
        <taxon>Polypodiopsida</taxon>
        <taxon>Polypodiidae</taxon>
        <taxon>Polypodiales</taxon>
        <taxon>Pteridineae</taxon>
        <taxon>Pteridaceae</taxon>
        <taxon>Vittarioideae</taxon>
        <taxon>Adiantum</taxon>
    </lineage>
</organism>
<feature type="region of interest" description="Disordered" evidence="2">
    <location>
        <begin position="150"/>
        <end position="727"/>
    </location>
</feature>
<dbReference type="Gene3D" id="1.20.1390.10">
    <property type="entry name" value="PWI domain"/>
    <property type="match status" value="1"/>
</dbReference>
<feature type="compositionally biased region" description="Basic residues" evidence="2">
    <location>
        <begin position="473"/>
        <end position="482"/>
    </location>
</feature>
<dbReference type="SUPFAM" id="SSF101233">
    <property type="entry name" value="PWI domain"/>
    <property type="match status" value="1"/>
</dbReference>
<name>A0A9D4UG97_ADICA</name>
<feature type="compositionally biased region" description="Basic residues" evidence="2">
    <location>
        <begin position="676"/>
        <end position="689"/>
    </location>
</feature>
<dbReference type="PANTHER" id="PTHR23148:SF0">
    <property type="entry name" value="SERINE_ARGININE REPETITIVE MATRIX PROTEIN 1"/>
    <property type="match status" value="1"/>
</dbReference>
<dbReference type="AlphaFoldDB" id="A0A9D4UG97"/>
<feature type="compositionally biased region" description="Basic and acidic residues" evidence="2">
    <location>
        <begin position="490"/>
        <end position="506"/>
    </location>
</feature>
<dbReference type="Proteomes" id="UP000886520">
    <property type="component" value="Chromosome 17"/>
</dbReference>
<feature type="compositionally biased region" description="Basic and acidic residues" evidence="2">
    <location>
        <begin position="150"/>
        <end position="169"/>
    </location>
</feature>
<comment type="caution">
    <text evidence="4">The sequence shown here is derived from an EMBL/GenBank/DDBJ whole genome shotgun (WGS) entry which is preliminary data.</text>
</comment>
<dbReference type="PANTHER" id="PTHR23148">
    <property type="entry name" value="SERINE/ARGININE REGULATED NUCLEAR MATRIX PROTEIN"/>
    <property type="match status" value="1"/>
</dbReference>
<feature type="compositionally biased region" description="Basic and acidic residues" evidence="2">
    <location>
        <begin position="188"/>
        <end position="206"/>
    </location>
</feature>
<evidence type="ECO:0000256" key="1">
    <source>
        <dbReference type="ARBA" id="ARBA00022664"/>
    </source>
</evidence>
<dbReference type="GO" id="GO:0048024">
    <property type="term" value="P:regulation of mRNA splicing, via spliceosome"/>
    <property type="evidence" value="ECO:0007669"/>
    <property type="project" value="TreeGrafter"/>
</dbReference>
<feature type="compositionally biased region" description="Basic and acidic residues" evidence="2">
    <location>
        <begin position="636"/>
        <end position="649"/>
    </location>
</feature>
<protein>
    <recommendedName>
        <fullName evidence="3">PWI domain-containing protein</fullName>
    </recommendedName>
</protein>
<dbReference type="EMBL" id="JABFUD020000017">
    <property type="protein sequence ID" value="KAI5067340.1"/>
    <property type="molecule type" value="Genomic_DNA"/>
</dbReference>
<dbReference type="GO" id="GO:0003723">
    <property type="term" value="F:RNA binding"/>
    <property type="evidence" value="ECO:0007669"/>
    <property type="project" value="TreeGrafter"/>
</dbReference>
<evidence type="ECO:0000256" key="2">
    <source>
        <dbReference type="SAM" id="MobiDB-lite"/>
    </source>
</evidence>
<dbReference type="PROSITE" id="PS51025">
    <property type="entry name" value="PWI"/>
    <property type="match status" value="1"/>
</dbReference>
<feature type="compositionally biased region" description="Polar residues" evidence="2">
    <location>
        <begin position="512"/>
        <end position="527"/>
    </location>
</feature>
<feature type="compositionally biased region" description="Basic residues" evidence="2">
    <location>
        <begin position="321"/>
        <end position="373"/>
    </location>
</feature>
<reference evidence="4" key="1">
    <citation type="submission" date="2021-01" db="EMBL/GenBank/DDBJ databases">
        <title>Adiantum capillus-veneris genome.</title>
        <authorList>
            <person name="Fang Y."/>
            <person name="Liao Q."/>
        </authorList>
    </citation>
    <scope>NUCLEOTIDE SEQUENCE</scope>
    <source>
        <strain evidence="4">H3</strain>
        <tissue evidence="4">Leaf</tissue>
    </source>
</reference>
<feature type="compositionally biased region" description="Low complexity" evidence="2">
    <location>
        <begin position="209"/>
        <end position="224"/>
    </location>
</feature>
<gene>
    <name evidence="4" type="ORF">GOP47_0017868</name>
</gene>
<dbReference type="InterPro" id="IPR036483">
    <property type="entry name" value="PWI_dom_sf"/>
</dbReference>
<evidence type="ECO:0000313" key="5">
    <source>
        <dbReference type="Proteomes" id="UP000886520"/>
    </source>
</evidence>
<keyword evidence="1" id="KW-0507">mRNA processing</keyword>
<dbReference type="SMART" id="SM00311">
    <property type="entry name" value="PWI"/>
    <property type="match status" value="1"/>
</dbReference>
<dbReference type="Pfam" id="PF01480">
    <property type="entry name" value="PWI"/>
    <property type="match status" value="1"/>
</dbReference>
<sequence>MSGGFFRGTSADQDTRFSNKTAKLLKTQKFAPELDQLIDMSKVHLDSVRPWIATRVTQLLGFEDEVLINFIYGLLEGKLVDGKQIQIQLTGFMEKNTGKFMKELWGLLTSAQNNMTGIPQQLLEEKAEEARLKKAEEQRVISEIRKKEEERRALEKDMVKKEREDERLDSANPEASKQRIRSSSRGGKSPDGDHVKMRNGKLDSKPLRSRSQSVSNVSSRSVSRSPPPTNKRRPSQSISRSPPRRFRRSRSPPRRGRSPNYRRRSRSPLRRANTRSPRRRRRSYSRSPRRRSPIPAARSPRRRHSPQLSHSPRGRSPIIRSPRRRHSPIHKRPSPRRRPSPPHSPRHRRRSPRSAHSPVRRHFSPPGHRRRSPQRAYDMSPRRRPRTSPRLVSQSPRLQNKSLSAEAFSKSPSPHRDSSSSPHKLSSMSPPHQSNRSLSPPRGKSSFGTAPYHNLPAPKGRPLRGSLSPVKQQKPKHPHRSSRSPSPRPPKKEESPRRNNRPEPVQRRALSPSLSPPRQQLRSSSLLEASPTSKKSRSRSPPTARELTRERPVKVDQRDFKTSDSSPLNRKRSRSSSRESTLPVEERQVAPLKKPSVSDAGPAGPAVVRHAQKLDESLSRSSNDDREASPAGKGRNMHEIESDGNDEHGPTSPVTIDDKKAVKRRKKEERRLRKEEKRRKREERHKRKEERRANKVLSKGIASVTPPPDFDKRTLRADDFDSGDEGKVHYDVDTEIEQRKLENELRRKALDSIKSKKVVST</sequence>
<evidence type="ECO:0000259" key="3">
    <source>
        <dbReference type="PROSITE" id="PS51025"/>
    </source>
</evidence>
<keyword evidence="5" id="KW-1185">Reference proteome</keyword>
<dbReference type="GO" id="GO:0006397">
    <property type="term" value="P:mRNA processing"/>
    <property type="evidence" value="ECO:0007669"/>
    <property type="project" value="UniProtKB-KW"/>
</dbReference>
<feature type="compositionally biased region" description="Basic and acidic residues" evidence="2">
    <location>
        <begin position="709"/>
        <end position="727"/>
    </location>
</feature>
<evidence type="ECO:0000313" key="4">
    <source>
        <dbReference type="EMBL" id="KAI5067340.1"/>
    </source>
</evidence>
<feature type="compositionally biased region" description="Low complexity" evidence="2">
    <location>
        <begin position="419"/>
        <end position="431"/>
    </location>
</feature>